<dbReference type="Pfam" id="PF02086">
    <property type="entry name" value="MethyltransfD12"/>
    <property type="match status" value="1"/>
</dbReference>
<evidence type="ECO:0000256" key="4">
    <source>
        <dbReference type="ARBA" id="ARBA00022679"/>
    </source>
</evidence>
<comment type="caution">
    <text evidence="7">The sequence shown here is derived from an EMBL/GenBank/DDBJ whole genome shotgun (WGS) entry which is preliminary data.</text>
</comment>
<evidence type="ECO:0000256" key="6">
    <source>
        <dbReference type="ARBA" id="ARBA00047942"/>
    </source>
</evidence>
<comment type="catalytic activity">
    <reaction evidence="6">
        <text>a 2'-deoxyadenosine in DNA + S-adenosyl-L-methionine = an N(6)-methyl-2'-deoxyadenosine in DNA + S-adenosyl-L-homocysteine + H(+)</text>
        <dbReference type="Rhea" id="RHEA:15197"/>
        <dbReference type="Rhea" id="RHEA-COMP:12418"/>
        <dbReference type="Rhea" id="RHEA-COMP:12419"/>
        <dbReference type="ChEBI" id="CHEBI:15378"/>
        <dbReference type="ChEBI" id="CHEBI:57856"/>
        <dbReference type="ChEBI" id="CHEBI:59789"/>
        <dbReference type="ChEBI" id="CHEBI:90615"/>
        <dbReference type="ChEBI" id="CHEBI:90616"/>
        <dbReference type="EC" id="2.1.1.72"/>
    </reaction>
</comment>
<comment type="similarity">
    <text evidence="1">Belongs to the N(4)/N(6)-methyltransferase family.</text>
</comment>
<evidence type="ECO:0000256" key="5">
    <source>
        <dbReference type="ARBA" id="ARBA00022691"/>
    </source>
</evidence>
<evidence type="ECO:0000256" key="2">
    <source>
        <dbReference type="ARBA" id="ARBA00011900"/>
    </source>
</evidence>
<keyword evidence="3 7" id="KW-0489">Methyltransferase</keyword>
<dbReference type="PROSITE" id="PS00092">
    <property type="entry name" value="N6_MTASE"/>
    <property type="match status" value="1"/>
</dbReference>
<dbReference type="InterPro" id="IPR002052">
    <property type="entry name" value="DNA_methylase_N6_adenine_CS"/>
</dbReference>
<dbReference type="EMBL" id="JANIBK010000087">
    <property type="protein sequence ID" value="MCQ8129648.1"/>
    <property type="molecule type" value="Genomic_DNA"/>
</dbReference>
<dbReference type="InterPro" id="IPR012327">
    <property type="entry name" value="MeTrfase_D12"/>
</dbReference>
<accession>A0ABT1U808</accession>
<dbReference type="Gene3D" id="3.40.50.150">
    <property type="entry name" value="Vaccinia Virus protein VP39"/>
    <property type="match status" value="1"/>
</dbReference>
<dbReference type="GO" id="GO:0008168">
    <property type="term" value="F:methyltransferase activity"/>
    <property type="evidence" value="ECO:0007669"/>
    <property type="project" value="UniProtKB-KW"/>
</dbReference>
<dbReference type="EC" id="2.1.1.72" evidence="2"/>
<dbReference type="SUPFAM" id="SSF53335">
    <property type="entry name" value="S-adenosyl-L-methionine-dependent methyltransferases"/>
    <property type="match status" value="1"/>
</dbReference>
<gene>
    <name evidence="7" type="ORF">NP596_14385</name>
</gene>
<evidence type="ECO:0000313" key="8">
    <source>
        <dbReference type="Proteomes" id="UP001524586"/>
    </source>
</evidence>
<dbReference type="InterPro" id="IPR029063">
    <property type="entry name" value="SAM-dependent_MTases_sf"/>
</dbReference>
<proteinExistence type="inferred from homology"/>
<dbReference type="Gene3D" id="1.10.1020.10">
    <property type="entry name" value="Adenine-specific Methyltransferase, Domain 2"/>
    <property type="match status" value="1"/>
</dbReference>
<dbReference type="RefSeq" id="WP_256616079.1">
    <property type="nucleotide sequence ID" value="NZ_JANIBK010000087.1"/>
</dbReference>
<protein>
    <recommendedName>
        <fullName evidence="2">site-specific DNA-methyltransferase (adenine-specific)</fullName>
        <ecNumber evidence="2">2.1.1.72</ecNumber>
    </recommendedName>
</protein>
<evidence type="ECO:0000256" key="3">
    <source>
        <dbReference type="ARBA" id="ARBA00022603"/>
    </source>
</evidence>
<keyword evidence="8" id="KW-1185">Reference proteome</keyword>
<keyword evidence="4" id="KW-0808">Transferase</keyword>
<keyword evidence="5" id="KW-0949">S-adenosyl-L-methionine</keyword>
<dbReference type="Proteomes" id="UP001524586">
    <property type="component" value="Unassembled WGS sequence"/>
</dbReference>
<evidence type="ECO:0000256" key="1">
    <source>
        <dbReference type="ARBA" id="ARBA00006594"/>
    </source>
</evidence>
<evidence type="ECO:0000313" key="7">
    <source>
        <dbReference type="EMBL" id="MCQ8129648.1"/>
    </source>
</evidence>
<name>A0ABT1U808_9GAMM</name>
<dbReference type="GO" id="GO:0032259">
    <property type="term" value="P:methylation"/>
    <property type="evidence" value="ECO:0007669"/>
    <property type="project" value="UniProtKB-KW"/>
</dbReference>
<dbReference type="PRINTS" id="PR00505">
    <property type="entry name" value="D12N6MTFRASE"/>
</dbReference>
<dbReference type="InterPro" id="IPR023095">
    <property type="entry name" value="Ade_MeTrfase_dom_2"/>
</dbReference>
<organism evidence="7 8">
    <name type="scientific">Methylomonas rivi</name>
    <dbReference type="NCBI Taxonomy" id="2952226"/>
    <lineage>
        <taxon>Bacteria</taxon>
        <taxon>Pseudomonadati</taxon>
        <taxon>Pseudomonadota</taxon>
        <taxon>Gammaproteobacteria</taxon>
        <taxon>Methylococcales</taxon>
        <taxon>Methylococcaceae</taxon>
        <taxon>Methylomonas</taxon>
    </lineage>
</organism>
<reference evidence="7 8" key="1">
    <citation type="submission" date="2022-07" db="EMBL/GenBank/DDBJ databases">
        <title>Methylomonas rivi sp. nov., Methylomonas rosea sp. nov., Methylomonas aureus sp. nov. and Methylomonas subterranea sp. nov., four novel methanotrophs isolated from a freshwater creek and the deep terrestrial subsurface.</title>
        <authorList>
            <person name="Abin C."/>
            <person name="Sankaranarayanan K."/>
            <person name="Garner C."/>
            <person name="Sindelar R."/>
            <person name="Kotary K."/>
            <person name="Garner R."/>
            <person name="Barclay S."/>
            <person name="Lawson P."/>
            <person name="Krumholz L."/>
        </authorList>
    </citation>
    <scope>NUCLEOTIDE SEQUENCE [LARGE SCALE GENOMIC DNA]</scope>
    <source>
        <strain evidence="7 8">WSC-6</strain>
    </source>
</reference>
<sequence>MTFDYLPSESINGASDWSIQNSRAFSDAEIELAISKFPKTRYYGSKRRLLSWIYHAVKDLPFDTVLDGFGGTASVSLLFKAMGKKVYYHDALLSNTISAHALLADEFPFSDINDAYQFIESIKPENGFIAETFANMYYTDEENRWLDGAAKAIHAIENPLQRSAYFYCLFQACLKKRPFNLFHRANLNLRLNKDVKRSFGNFSTWERSFVDLMKQHLCELSKIIINRNNITTVLPPSDVSELTSKFDLIYIDPPYIPSSKTTDDYLKKYHFLEGLSEYNNWKEKLDQESIIKSHTSIKCIKEWNEKSRFKERLFDLINTHKSAVVVLSYLENSYPQADEITDYFKCNFSRTKVIKKDFCHALAKENKTELIFIGSNKWMNF</sequence>